<gene>
    <name evidence="1" type="ORF">CWE24_00130</name>
</gene>
<dbReference type="STRING" id="519452.SAMN04488139_0158"/>
<protein>
    <submittedName>
        <fullName evidence="1">Uncharacterized protein</fullName>
    </submittedName>
</protein>
<evidence type="ECO:0000313" key="2">
    <source>
        <dbReference type="Proteomes" id="UP000286985"/>
    </source>
</evidence>
<proteinExistence type="predicted"/>
<keyword evidence="2" id="KW-1185">Reference proteome</keyword>
<sequence>MAESIKKVRLRDIDSVELDVHAKHNVQVRRLLRLLFETDRLEQFLELMTPVRVVSIREKLYFYENAFVFCALSKMVPELHTDVVVTRLKNTPTLLTLRQRVLNRLELESLCSLDAKSGYAFSHTADANSPFLRQCDYAKVIACTTSALKKKKKAFTKSAVFNTETQISSINTEELLKDVPAPKLKRVNA</sequence>
<organism evidence="1 2">
    <name type="scientific">Pseudidiomarina donghaiensis</name>
    <dbReference type="NCBI Taxonomy" id="519452"/>
    <lineage>
        <taxon>Bacteria</taxon>
        <taxon>Pseudomonadati</taxon>
        <taxon>Pseudomonadota</taxon>
        <taxon>Gammaproteobacteria</taxon>
        <taxon>Alteromonadales</taxon>
        <taxon>Idiomarinaceae</taxon>
        <taxon>Pseudidiomarina</taxon>
    </lineage>
</organism>
<evidence type="ECO:0000313" key="1">
    <source>
        <dbReference type="EMBL" id="RUO48963.1"/>
    </source>
</evidence>
<dbReference type="EMBL" id="PIPU01000001">
    <property type="protein sequence ID" value="RUO48963.1"/>
    <property type="molecule type" value="Genomic_DNA"/>
</dbReference>
<reference evidence="2" key="1">
    <citation type="journal article" date="2018" name="Front. Microbiol.">
        <title>Genome-Based Analysis Reveals the Taxonomy and Diversity of the Family Idiomarinaceae.</title>
        <authorList>
            <person name="Liu Y."/>
            <person name="Lai Q."/>
            <person name="Shao Z."/>
        </authorList>
    </citation>
    <scope>NUCLEOTIDE SEQUENCE [LARGE SCALE GENOMIC DNA]</scope>
    <source>
        <strain evidence="2">908033</strain>
    </source>
</reference>
<dbReference type="RefSeq" id="WP_092836274.1">
    <property type="nucleotide sequence ID" value="NZ_FPCF01000001.1"/>
</dbReference>
<comment type="caution">
    <text evidence="1">The sequence shown here is derived from an EMBL/GenBank/DDBJ whole genome shotgun (WGS) entry which is preliminary data.</text>
</comment>
<dbReference type="Proteomes" id="UP000286985">
    <property type="component" value="Unassembled WGS sequence"/>
</dbReference>
<accession>A0A432XJQ5</accession>
<name>A0A432XJQ5_9GAMM</name>
<dbReference type="AlphaFoldDB" id="A0A432XJQ5"/>